<evidence type="ECO:0000313" key="2">
    <source>
        <dbReference type="EMBL" id="HJE39938.1"/>
    </source>
</evidence>
<sequence>MEHPLFSIIIPVYNGLTHDLPVCLESIWNQGLADECCEVICVDDVSPDESYDWLVGQQTLHHNLKVIRHKENLRQGGARNTGVEYASGRYILFIDQDDYYHPGSLKELFGFIVSHEAAPDVIITDSAFQFRSNPHNNLQLNFGQQPVMSNIDAVRNLGWCIAPWRLCIRREFYVNAGIRFVDKVMIEDIDWGVTVMYHAQSVQYIPLLLIHYNKGEESTTDNIYRDINILWGNTWAARRVYELYRTLYSTSPIKQWVMDLADRYFNYSCRYCLGLRGHLSEKAKLLKVIPSGLQSKFLLVKLAMRTPWLYAFVSCFTPPVFSVVRKIRRTRKAVKIAGKR</sequence>
<dbReference type="PANTHER" id="PTHR22916">
    <property type="entry name" value="GLYCOSYLTRANSFERASE"/>
    <property type="match status" value="1"/>
</dbReference>
<dbReference type="GO" id="GO:0016758">
    <property type="term" value="F:hexosyltransferase activity"/>
    <property type="evidence" value="ECO:0007669"/>
    <property type="project" value="UniProtKB-ARBA"/>
</dbReference>
<evidence type="ECO:0000313" key="3">
    <source>
        <dbReference type="Proteomes" id="UP000711407"/>
    </source>
</evidence>
<accession>A0A4Q0UA66</accession>
<reference evidence="2" key="1">
    <citation type="journal article" date="2021" name="PeerJ">
        <title>Extensive microbial diversity within the chicken gut microbiome revealed by metagenomics and culture.</title>
        <authorList>
            <person name="Gilroy R."/>
            <person name="Ravi A."/>
            <person name="Getino M."/>
            <person name="Pursley I."/>
            <person name="Horton D.L."/>
            <person name="Alikhan N.F."/>
            <person name="Baker D."/>
            <person name="Gharbi K."/>
            <person name="Hall N."/>
            <person name="Watson M."/>
            <person name="Adriaenssens E.M."/>
            <person name="Foster-Nyarko E."/>
            <person name="Jarju S."/>
            <person name="Secka A."/>
            <person name="Antonio M."/>
            <person name="Oren A."/>
            <person name="Chaudhuri R.R."/>
            <person name="La Ragione R."/>
            <person name="Hildebrand F."/>
            <person name="Pallen M.J."/>
        </authorList>
    </citation>
    <scope>NUCLEOTIDE SEQUENCE</scope>
    <source>
        <strain evidence="2">4100</strain>
    </source>
</reference>
<dbReference type="Proteomes" id="UP000711407">
    <property type="component" value="Unassembled WGS sequence"/>
</dbReference>
<comment type="caution">
    <text evidence="2">The sequence shown here is derived from an EMBL/GenBank/DDBJ whole genome shotgun (WGS) entry which is preliminary data.</text>
</comment>
<dbReference type="CDD" id="cd00761">
    <property type="entry name" value="Glyco_tranf_GTA_type"/>
    <property type="match status" value="1"/>
</dbReference>
<protein>
    <submittedName>
        <fullName evidence="2">Glycosyltransferase family 2 protein</fullName>
    </submittedName>
</protein>
<evidence type="ECO:0000259" key="1">
    <source>
        <dbReference type="Pfam" id="PF00535"/>
    </source>
</evidence>
<name>A0A4Q0UA66_9BACT</name>
<dbReference type="EMBL" id="DYXT01000048">
    <property type="protein sequence ID" value="HJE39938.1"/>
    <property type="molecule type" value="Genomic_DNA"/>
</dbReference>
<gene>
    <name evidence="2" type="ORF">K8V47_09305</name>
</gene>
<dbReference type="PANTHER" id="PTHR22916:SF3">
    <property type="entry name" value="UDP-GLCNAC:BETAGAL BETA-1,3-N-ACETYLGLUCOSAMINYLTRANSFERASE-LIKE PROTEIN 1"/>
    <property type="match status" value="1"/>
</dbReference>
<dbReference type="AlphaFoldDB" id="A0A4Q0UA66"/>
<dbReference type="Gene3D" id="3.90.550.10">
    <property type="entry name" value="Spore Coat Polysaccharide Biosynthesis Protein SpsA, Chain A"/>
    <property type="match status" value="1"/>
</dbReference>
<dbReference type="Pfam" id="PF00535">
    <property type="entry name" value="Glycos_transf_2"/>
    <property type="match status" value="1"/>
</dbReference>
<dbReference type="InterPro" id="IPR029044">
    <property type="entry name" value="Nucleotide-diphossugar_trans"/>
</dbReference>
<organism evidence="2 3">
    <name type="scientific">Candidatus Amulumruptor caecigallinarius</name>
    <dbReference type="NCBI Taxonomy" id="2109911"/>
    <lineage>
        <taxon>Bacteria</taxon>
        <taxon>Pseudomonadati</taxon>
        <taxon>Bacteroidota</taxon>
        <taxon>Bacteroidia</taxon>
        <taxon>Bacteroidales</taxon>
        <taxon>Muribaculaceae</taxon>
        <taxon>Candidatus Amulumruptor</taxon>
    </lineage>
</organism>
<feature type="domain" description="Glycosyltransferase 2-like" evidence="1">
    <location>
        <begin position="7"/>
        <end position="119"/>
    </location>
</feature>
<dbReference type="SUPFAM" id="SSF53448">
    <property type="entry name" value="Nucleotide-diphospho-sugar transferases"/>
    <property type="match status" value="1"/>
</dbReference>
<dbReference type="InterPro" id="IPR001173">
    <property type="entry name" value="Glyco_trans_2-like"/>
</dbReference>
<proteinExistence type="predicted"/>
<reference evidence="2" key="2">
    <citation type="submission" date="2021-09" db="EMBL/GenBank/DDBJ databases">
        <authorList>
            <person name="Gilroy R."/>
        </authorList>
    </citation>
    <scope>NUCLEOTIDE SEQUENCE</scope>
    <source>
        <strain evidence="2">4100</strain>
    </source>
</reference>